<reference evidence="2" key="1">
    <citation type="submission" date="2017-08" db="EMBL/GenBank/DDBJ databases">
        <authorList>
            <consortium name="Urmite Genomes"/>
        </authorList>
    </citation>
    <scope>NUCLEOTIDE SEQUENCE [LARGE SCALE GENOMIC DNA]</scope>
    <source>
        <strain evidence="2">IHUMI-LCC2</strain>
    </source>
</reference>
<evidence type="ECO:0000313" key="3">
    <source>
        <dbReference type="Proteomes" id="UP000236316"/>
    </source>
</evidence>
<dbReference type="InterPro" id="IPR036047">
    <property type="entry name" value="F-box-like_dom_sf"/>
</dbReference>
<evidence type="ECO:0000313" key="2">
    <source>
        <dbReference type="EMBL" id="SNW62812.1"/>
    </source>
</evidence>
<sequence>MSRYTRQNRNPPVYVEKSISQARKGVLNLPQELQTQVLGDLRGEELIDLCENNKNFYQICNDKYLWKQKIIDDFGSKIVDGIENIDIYEYAKYLYTPVKDGELYVELKIVPNEDEIEWSDLYTFVYSDRMTKTMRLPKGVYFTTRINNEILNRMYYTEYKFNNRILFYMVYLIPKIDSNVRKGDLMNIVYSNRRPNIVTEVKLNYKNANDIPIGWKRMIRDIHYDDDGIEFELEDGSTHYISY</sequence>
<evidence type="ECO:0000259" key="1">
    <source>
        <dbReference type="PROSITE" id="PS50181"/>
    </source>
</evidence>
<accession>A0A2I2L5I8</accession>
<organism evidence="2">
    <name type="scientific">Orpheovirus IHUMI-LCC2</name>
    <dbReference type="NCBI Taxonomy" id="2023057"/>
    <lineage>
        <taxon>Viruses</taxon>
        <taxon>Varidnaviria</taxon>
        <taxon>Bamfordvirae</taxon>
        <taxon>Nucleocytoviricota</taxon>
        <taxon>Megaviricetes</taxon>
        <taxon>Pimascovirales</taxon>
        <taxon>Ocovirineae</taxon>
        <taxon>Orpheoviridae</taxon>
        <taxon>Alphaorpheovirus</taxon>
        <taxon>Alphaorpheovirus massiliense</taxon>
    </lineage>
</organism>
<dbReference type="GeneID" id="35382748"/>
<dbReference type="PROSITE" id="PS50181">
    <property type="entry name" value="FBOX"/>
    <property type="match status" value="1"/>
</dbReference>
<protein>
    <submittedName>
        <fullName evidence="2">F-box domain-containing protein</fullName>
    </submittedName>
</protein>
<keyword evidence="3" id="KW-1185">Reference proteome</keyword>
<dbReference type="Proteomes" id="UP000236316">
    <property type="component" value="Segment"/>
</dbReference>
<dbReference type="KEGG" id="vg:35382748"/>
<dbReference type="Gene3D" id="1.20.1280.50">
    <property type="match status" value="1"/>
</dbReference>
<dbReference type="RefSeq" id="YP_009449114.1">
    <property type="nucleotide sequence ID" value="NC_036594.1"/>
</dbReference>
<dbReference type="EMBL" id="LT906555">
    <property type="protein sequence ID" value="SNW62812.1"/>
    <property type="molecule type" value="Genomic_DNA"/>
</dbReference>
<dbReference type="InterPro" id="IPR001810">
    <property type="entry name" value="F-box_dom"/>
</dbReference>
<feature type="domain" description="F-box" evidence="1">
    <location>
        <begin position="23"/>
        <end position="69"/>
    </location>
</feature>
<proteinExistence type="predicted"/>
<name>A0A2I2L5I8_9VIRU</name>
<dbReference type="OrthoDB" id="41678at10239"/>
<dbReference type="SUPFAM" id="SSF81383">
    <property type="entry name" value="F-box domain"/>
    <property type="match status" value="1"/>
</dbReference>
<gene>
    <name evidence="2" type="ORF">ORPV_908</name>
</gene>